<dbReference type="RefSeq" id="WP_230752756.1">
    <property type="nucleotide sequence ID" value="NZ_JAINWA010000001.1"/>
</dbReference>
<accession>A0AAE3EGV6</accession>
<organism evidence="2 3">
    <name type="scientific">Teretinema zuelzerae</name>
    <dbReference type="NCBI Taxonomy" id="156"/>
    <lineage>
        <taxon>Bacteria</taxon>
        <taxon>Pseudomonadati</taxon>
        <taxon>Spirochaetota</taxon>
        <taxon>Spirochaetia</taxon>
        <taxon>Spirochaetales</taxon>
        <taxon>Treponemataceae</taxon>
        <taxon>Teretinema</taxon>
    </lineage>
</organism>
<dbReference type="CDD" id="cd06170">
    <property type="entry name" value="LuxR_C_like"/>
    <property type="match status" value="1"/>
</dbReference>
<dbReference type="SMART" id="SM00421">
    <property type="entry name" value="HTH_LUXR"/>
    <property type="match status" value="1"/>
</dbReference>
<evidence type="ECO:0000313" key="3">
    <source>
        <dbReference type="Proteomes" id="UP001198163"/>
    </source>
</evidence>
<dbReference type="Pfam" id="PF00196">
    <property type="entry name" value="GerE"/>
    <property type="match status" value="1"/>
</dbReference>
<dbReference type="InterPro" id="IPR000792">
    <property type="entry name" value="Tscrpt_reg_LuxR_C"/>
</dbReference>
<reference evidence="2" key="1">
    <citation type="submission" date="2021-08" db="EMBL/GenBank/DDBJ databases">
        <title>Comparative analyses of Brucepasteria parasyntrophica and Teretinema zuelzerae.</title>
        <authorList>
            <person name="Song Y."/>
            <person name="Brune A."/>
        </authorList>
    </citation>
    <scope>NUCLEOTIDE SEQUENCE</scope>
    <source>
        <strain evidence="2">DSM 1903</strain>
    </source>
</reference>
<dbReference type="PROSITE" id="PS50043">
    <property type="entry name" value="HTH_LUXR_2"/>
    <property type="match status" value="1"/>
</dbReference>
<proteinExistence type="predicted"/>
<feature type="domain" description="HTH luxR-type" evidence="1">
    <location>
        <begin position="141"/>
        <end position="206"/>
    </location>
</feature>
<evidence type="ECO:0000259" key="1">
    <source>
        <dbReference type="PROSITE" id="PS50043"/>
    </source>
</evidence>
<gene>
    <name evidence="2" type="ORF">K7J14_02650</name>
</gene>
<dbReference type="GO" id="GO:0003677">
    <property type="term" value="F:DNA binding"/>
    <property type="evidence" value="ECO:0007669"/>
    <property type="project" value="InterPro"/>
</dbReference>
<dbReference type="GO" id="GO:0006355">
    <property type="term" value="P:regulation of DNA-templated transcription"/>
    <property type="evidence" value="ECO:0007669"/>
    <property type="project" value="InterPro"/>
</dbReference>
<dbReference type="SUPFAM" id="SSF46894">
    <property type="entry name" value="C-terminal effector domain of the bipartite response regulators"/>
    <property type="match status" value="1"/>
</dbReference>
<dbReference type="InterPro" id="IPR016032">
    <property type="entry name" value="Sig_transdc_resp-reg_C-effctor"/>
</dbReference>
<dbReference type="AlphaFoldDB" id="A0AAE3EGV6"/>
<name>A0AAE3EGV6_9SPIR</name>
<dbReference type="Gene3D" id="3.40.50.2300">
    <property type="match status" value="1"/>
</dbReference>
<keyword evidence="3" id="KW-1185">Reference proteome</keyword>
<evidence type="ECO:0000313" key="2">
    <source>
        <dbReference type="EMBL" id="MCD1653598.1"/>
    </source>
</evidence>
<dbReference type="Proteomes" id="UP001198163">
    <property type="component" value="Unassembled WGS sequence"/>
</dbReference>
<protein>
    <submittedName>
        <fullName evidence="2">LuxR C-terminal-related transcriptional regulator</fullName>
    </submittedName>
</protein>
<dbReference type="EMBL" id="JAINWA010000001">
    <property type="protein sequence ID" value="MCD1653598.1"/>
    <property type="molecule type" value="Genomic_DNA"/>
</dbReference>
<comment type="caution">
    <text evidence="2">The sequence shown here is derived from an EMBL/GenBank/DDBJ whole genome shotgun (WGS) entry which is preliminary data.</text>
</comment>
<sequence>MDTRNVMMVGFCSKGILLFSPLVQEIYGVPACKSVSTIEELAQYNDMIDSIFLSALYIGLDIESKISRIRKLQPGIQIVVMASHYIHPCAGKKIISSGADVLYANIDNETEYKNVLSAVRNKFRYYPKDVRDAFNNQEPTDQKNFFDLTPKERQCLELTLNGISVKSTAHTMHVTTGTVGNMRKSIKDKMGANSLVEMLQTAFMYNYFQGGI</sequence>